<accession>A0A7W4YEY1</accession>
<evidence type="ECO:0000313" key="2">
    <source>
        <dbReference type="Proteomes" id="UP000545286"/>
    </source>
</evidence>
<dbReference type="EMBL" id="JACHWJ010000003">
    <property type="protein sequence ID" value="MBB2958039.1"/>
    <property type="molecule type" value="Genomic_DNA"/>
</dbReference>
<comment type="caution">
    <text evidence="1">The sequence shown here is derived from an EMBL/GenBank/DDBJ whole genome shotgun (WGS) entry which is preliminary data.</text>
</comment>
<dbReference type="Proteomes" id="UP000545286">
    <property type="component" value="Unassembled WGS sequence"/>
</dbReference>
<gene>
    <name evidence="1" type="ORF">FHX72_002184</name>
</gene>
<sequence length="34" mass="3809">MKSLAQAASIVMIILSPEYATIEREEELARASMR</sequence>
<dbReference type="AlphaFoldDB" id="A0A7W4YEY1"/>
<evidence type="ECO:0000313" key="1">
    <source>
        <dbReference type="EMBL" id="MBB2958039.1"/>
    </source>
</evidence>
<reference evidence="1 2" key="1">
    <citation type="submission" date="2020-08" db="EMBL/GenBank/DDBJ databases">
        <title>Sequencing the genomes of 1000 actinobacteria strains.</title>
        <authorList>
            <person name="Klenk H.-P."/>
        </authorList>
    </citation>
    <scope>NUCLEOTIDE SEQUENCE [LARGE SCALE GENOMIC DNA]</scope>
    <source>
        <strain evidence="1 2">DSM 20419</strain>
    </source>
</reference>
<proteinExistence type="predicted"/>
<organism evidence="1 2">
    <name type="scientific">Pseudoclavibacter helvolus</name>
    <dbReference type="NCBI Taxonomy" id="255205"/>
    <lineage>
        <taxon>Bacteria</taxon>
        <taxon>Bacillati</taxon>
        <taxon>Actinomycetota</taxon>
        <taxon>Actinomycetes</taxon>
        <taxon>Micrococcales</taxon>
        <taxon>Microbacteriaceae</taxon>
        <taxon>Pseudoclavibacter</taxon>
    </lineage>
</organism>
<keyword evidence="2" id="KW-1185">Reference proteome</keyword>
<name>A0A7W4YEY1_9MICO</name>
<protein>
    <submittedName>
        <fullName evidence="1">Uncharacterized protein</fullName>
    </submittedName>
</protein>